<keyword evidence="3" id="KW-1185">Reference proteome</keyword>
<evidence type="ECO:0000313" key="2">
    <source>
        <dbReference type="EMBL" id="KAB8072693.1"/>
    </source>
</evidence>
<gene>
    <name evidence="2" type="ORF">BDV29DRAFT_176857</name>
</gene>
<feature type="compositionally biased region" description="Polar residues" evidence="1">
    <location>
        <begin position="13"/>
        <end position="31"/>
    </location>
</feature>
<name>A0A5N5WVW6_9EURO</name>
<feature type="region of interest" description="Disordered" evidence="1">
    <location>
        <begin position="1"/>
        <end position="41"/>
    </location>
</feature>
<organism evidence="2 3">
    <name type="scientific">Aspergillus leporis</name>
    <dbReference type="NCBI Taxonomy" id="41062"/>
    <lineage>
        <taxon>Eukaryota</taxon>
        <taxon>Fungi</taxon>
        <taxon>Dikarya</taxon>
        <taxon>Ascomycota</taxon>
        <taxon>Pezizomycotina</taxon>
        <taxon>Eurotiomycetes</taxon>
        <taxon>Eurotiomycetidae</taxon>
        <taxon>Eurotiales</taxon>
        <taxon>Aspergillaceae</taxon>
        <taxon>Aspergillus</taxon>
        <taxon>Aspergillus subgen. Circumdati</taxon>
    </lineage>
</organism>
<dbReference type="AlphaFoldDB" id="A0A5N5WVW6"/>
<protein>
    <submittedName>
        <fullName evidence="2">Uncharacterized protein</fullName>
    </submittedName>
</protein>
<reference evidence="2 3" key="1">
    <citation type="submission" date="2019-04" db="EMBL/GenBank/DDBJ databases">
        <title>Friends and foes A comparative genomics study of 23 Aspergillus species from section Flavi.</title>
        <authorList>
            <consortium name="DOE Joint Genome Institute"/>
            <person name="Kjaerbolling I."/>
            <person name="Vesth T."/>
            <person name="Frisvad J.C."/>
            <person name="Nybo J.L."/>
            <person name="Theobald S."/>
            <person name="Kildgaard S."/>
            <person name="Isbrandt T."/>
            <person name="Kuo A."/>
            <person name="Sato A."/>
            <person name="Lyhne E.K."/>
            <person name="Kogle M.E."/>
            <person name="Wiebenga A."/>
            <person name="Kun R.S."/>
            <person name="Lubbers R.J."/>
            <person name="Makela M.R."/>
            <person name="Barry K."/>
            <person name="Chovatia M."/>
            <person name="Clum A."/>
            <person name="Daum C."/>
            <person name="Haridas S."/>
            <person name="He G."/>
            <person name="LaButti K."/>
            <person name="Lipzen A."/>
            <person name="Mondo S."/>
            <person name="Riley R."/>
            <person name="Salamov A."/>
            <person name="Simmons B.A."/>
            <person name="Magnuson J.K."/>
            <person name="Henrissat B."/>
            <person name="Mortensen U.H."/>
            <person name="Larsen T.O."/>
            <person name="Devries R.P."/>
            <person name="Grigoriev I.V."/>
            <person name="Machida M."/>
            <person name="Baker S.E."/>
            <person name="Andersen M.R."/>
        </authorList>
    </citation>
    <scope>NUCLEOTIDE SEQUENCE [LARGE SCALE GENOMIC DNA]</scope>
    <source>
        <strain evidence="2 3">CBS 151.66</strain>
    </source>
</reference>
<evidence type="ECO:0000256" key="1">
    <source>
        <dbReference type="SAM" id="MobiDB-lite"/>
    </source>
</evidence>
<evidence type="ECO:0000313" key="3">
    <source>
        <dbReference type="Proteomes" id="UP000326565"/>
    </source>
</evidence>
<dbReference type="EMBL" id="ML732241">
    <property type="protein sequence ID" value="KAB8072693.1"/>
    <property type="molecule type" value="Genomic_DNA"/>
</dbReference>
<proteinExistence type="predicted"/>
<sequence length="95" mass="10442">MRRKAMLKKQPMNLKTAQRNGNGDVTASPATPATRGACDATGHSPVRAAYEVIFIVNSPVNAGNEAGLRDPGRRTQMVRQTNRQRRFRTGESPHL</sequence>
<feature type="region of interest" description="Disordered" evidence="1">
    <location>
        <begin position="61"/>
        <end position="95"/>
    </location>
</feature>
<dbReference type="Proteomes" id="UP000326565">
    <property type="component" value="Unassembled WGS sequence"/>
</dbReference>
<accession>A0A5N5WVW6</accession>